<comment type="caution">
    <text evidence="2">The sequence shown here is derived from an EMBL/GenBank/DDBJ whole genome shotgun (WGS) entry which is preliminary data.</text>
</comment>
<proteinExistence type="predicted"/>
<dbReference type="Proteomes" id="UP000054564">
    <property type="component" value="Unassembled WGS sequence"/>
</dbReference>
<evidence type="ECO:0000313" key="3">
    <source>
        <dbReference type="Proteomes" id="UP000054564"/>
    </source>
</evidence>
<evidence type="ECO:0000256" key="1">
    <source>
        <dbReference type="SAM" id="MobiDB-lite"/>
    </source>
</evidence>
<protein>
    <submittedName>
        <fullName evidence="2">Uncharacterized protein</fullName>
    </submittedName>
</protein>
<dbReference type="AlphaFoldDB" id="A0A0L0VF54"/>
<dbReference type="EMBL" id="AJIL01000063">
    <property type="protein sequence ID" value="KNE97893.1"/>
    <property type="molecule type" value="Genomic_DNA"/>
</dbReference>
<organism evidence="2 3">
    <name type="scientific">Puccinia striiformis f. sp. tritici PST-78</name>
    <dbReference type="NCBI Taxonomy" id="1165861"/>
    <lineage>
        <taxon>Eukaryota</taxon>
        <taxon>Fungi</taxon>
        <taxon>Dikarya</taxon>
        <taxon>Basidiomycota</taxon>
        <taxon>Pucciniomycotina</taxon>
        <taxon>Pucciniomycetes</taxon>
        <taxon>Pucciniales</taxon>
        <taxon>Pucciniaceae</taxon>
        <taxon>Puccinia</taxon>
    </lineage>
</organism>
<feature type="compositionally biased region" description="Low complexity" evidence="1">
    <location>
        <begin position="17"/>
        <end position="29"/>
    </location>
</feature>
<evidence type="ECO:0000313" key="2">
    <source>
        <dbReference type="EMBL" id="KNE97893.1"/>
    </source>
</evidence>
<gene>
    <name evidence="2" type="ORF">PSTG_08915</name>
</gene>
<sequence length="126" mass="14090">MAVQASVHVPWGSGRSAFPSGASSAPSRPNGRHQARDCAPVIKPCCPKAQWTYQPLSLEFSWLGERYSPPSLMGNMYWPSELKLGSWARQPEHNPELDARSDGRSAIPSLMAWIYRPPSWKGPTWR</sequence>
<accession>A0A0L0VF54</accession>
<name>A0A0L0VF54_9BASI</name>
<keyword evidence="3" id="KW-1185">Reference proteome</keyword>
<reference evidence="3" key="1">
    <citation type="submission" date="2014-03" db="EMBL/GenBank/DDBJ databases">
        <title>The Genome Sequence of Puccinia striiformis f. sp. tritici PST-78.</title>
        <authorList>
            <consortium name="The Broad Institute Genome Sequencing Platform"/>
            <person name="Cuomo C."/>
            <person name="Hulbert S."/>
            <person name="Chen X."/>
            <person name="Walker B."/>
            <person name="Young S.K."/>
            <person name="Zeng Q."/>
            <person name="Gargeya S."/>
            <person name="Fitzgerald M."/>
            <person name="Haas B."/>
            <person name="Abouelleil A."/>
            <person name="Alvarado L."/>
            <person name="Arachchi H.M."/>
            <person name="Berlin A.M."/>
            <person name="Chapman S.B."/>
            <person name="Goldberg J."/>
            <person name="Griggs A."/>
            <person name="Gujja S."/>
            <person name="Hansen M."/>
            <person name="Howarth C."/>
            <person name="Imamovic A."/>
            <person name="Larimer J."/>
            <person name="McCowan C."/>
            <person name="Montmayeur A."/>
            <person name="Murphy C."/>
            <person name="Neiman D."/>
            <person name="Pearson M."/>
            <person name="Priest M."/>
            <person name="Roberts A."/>
            <person name="Saif S."/>
            <person name="Shea T."/>
            <person name="Sisk P."/>
            <person name="Sykes S."/>
            <person name="Wortman J."/>
            <person name="Nusbaum C."/>
            <person name="Birren B."/>
        </authorList>
    </citation>
    <scope>NUCLEOTIDE SEQUENCE [LARGE SCALE GENOMIC DNA]</scope>
    <source>
        <strain evidence="3">race PST-78</strain>
    </source>
</reference>
<feature type="region of interest" description="Disordered" evidence="1">
    <location>
        <begin position="17"/>
        <end position="36"/>
    </location>
</feature>